<name>A0A6S6S5J9_9BACT</name>
<dbReference type="AlphaFoldDB" id="A0A6S6S5J9"/>
<reference evidence="2" key="1">
    <citation type="submission" date="2020-01" db="EMBL/GenBank/DDBJ databases">
        <authorList>
            <person name="Meier V. D."/>
            <person name="Meier V D."/>
        </authorList>
    </citation>
    <scope>NUCLEOTIDE SEQUENCE</scope>
    <source>
        <strain evidence="2">HLG_WM_MAG_05</strain>
    </source>
</reference>
<feature type="domain" description="RNA ligase" evidence="1">
    <location>
        <begin position="50"/>
        <end position="251"/>
    </location>
</feature>
<evidence type="ECO:0000313" key="2">
    <source>
        <dbReference type="EMBL" id="CAA6803621.1"/>
    </source>
</evidence>
<gene>
    <name evidence="2" type="ORF">HELGO_WM11322</name>
</gene>
<dbReference type="GO" id="GO:0016874">
    <property type="term" value="F:ligase activity"/>
    <property type="evidence" value="ECO:0007669"/>
    <property type="project" value="UniProtKB-KW"/>
</dbReference>
<sequence>MKRFISFGSIEQFRNIVKNIETTARYSGQDENGEPIFDEKIVLPKVIANISEKIHGTNASVCYGECDGFWVQSRKNIINVEEDNADCALKAYAHQEAWMKLIRNLAKSHKVDLNKQIVSLYYEWSGGNIQKKTALAGLDKRAMLFQHFKVSPLEPSLEDEKSAYWLETKIADEWVSAVEADIFNIMNFPTYEIEIDFEAPLLSQNKMIALVENEIEPSSPVGRKFGVEGNIGEGIVVTFMFEGNLYRFKVKGEKHAKRVKKLKVQQPIDTLKEQKKIDYINNYACRTWRLEQIYNEVFDVINGGVGDIKKMGQYLKAFHADVMKEEGDMLLELELESKEVNSLISKVARAYMLSRLDDEVSL</sequence>
<accession>A0A6S6S5J9</accession>
<dbReference type="Pfam" id="PF09414">
    <property type="entry name" value="RNA_ligase"/>
    <property type="match status" value="1"/>
</dbReference>
<proteinExistence type="predicted"/>
<organism evidence="2">
    <name type="scientific">uncultured Sulfurovum sp</name>
    <dbReference type="NCBI Taxonomy" id="269237"/>
    <lineage>
        <taxon>Bacteria</taxon>
        <taxon>Pseudomonadati</taxon>
        <taxon>Campylobacterota</taxon>
        <taxon>Epsilonproteobacteria</taxon>
        <taxon>Campylobacterales</taxon>
        <taxon>Sulfurovaceae</taxon>
        <taxon>Sulfurovum</taxon>
        <taxon>environmental samples</taxon>
    </lineage>
</organism>
<protein>
    <submittedName>
        <fullName evidence="2">RNA ligase</fullName>
    </submittedName>
</protein>
<evidence type="ECO:0000259" key="1">
    <source>
        <dbReference type="Pfam" id="PF09414"/>
    </source>
</evidence>
<dbReference type="EMBL" id="CACVAU010000011">
    <property type="protein sequence ID" value="CAA6803621.1"/>
    <property type="molecule type" value="Genomic_DNA"/>
</dbReference>
<dbReference type="InterPro" id="IPR021122">
    <property type="entry name" value="RNA_ligase_dom_REL/Rnl2"/>
</dbReference>
<keyword evidence="2" id="KW-0436">Ligase</keyword>